<evidence type="ECO:0000313" key="2">
    <source>
        <dbReference type="Proteomes" id="UP001057427"/>
    </source>
</evidence>
<keyword evidence="2" id="KW-1185">Reference proteome</keyword>
<protein>
    <submittedName>
        <fullName evidence="1">Uncharacterized protein</fullName>
    </submittedName>
</protein>
<evidence type="ECO:0000313" key="1">
    <source>
        <dbReference type="EMBL" id="UTC29675.1"/>
    </source>
</evidence>
<proteinExistence type="predicted"/>
<name>A0A9E7SU12_9CAUD</name>
<dbReference type="Proteomes" id="UP001057427">
    <property type="component" value="Segment"/>
</dbReference>
<accession>A0A9E7SU12</accession>
<gene>
    <name evidence="1" type="ORF">BAJUN_00450</name>
</gene>
<dbReference type="EMBL" id="ON529858">
    <property type="protein sequence ID" value="UTC29675.1"/>
    <property type="molecule type" value="Genomic_DNA"/>
</dbReference>
<reference evidence="1" key="1">
    <citation type="submission" date="2022-05" db="EMBL/GenBank/DDBJ databases">
        <authorList>
            <person name="Friedrich I."/>
            <person name="Poehlein A."/>
            <person name="Schneider D."/>
            <person name="Hertel R."/>
            <person name="Daniel R."/>
        </authorList>
    </citation>
    <scope>NUCLEOTIDE SEQUENCE</scope>
</reference>
<sequence>MSVVFSRGNIDSDKMRRKGRAWVGEYIDDLRRVLGDPLLTPQEYKAIVSGGSEVGISQALALQRRLPAPPERLRAGLRVNRDDGRFYIPIYRGDKIVARVASDAFEEDEVKAGVFAMLLVASYNLVEA</sequence>
<organism evidence="1 2">
    <name type="scientific">Brevundimonas phage vB_BgoS-Bajun</name>
    <dbReference type="NCBI Taxonomy" id="2948594"/>
    <lineage>
        <taxon>Viruses</taxon>
        <taxon>Duplodnaviria</taxon>
        <taxon>Heunggongvirae</taxon>
        <taxon>Uroviricota</taxon>
        <taxon>Caudoviricetes</taxon>
        <taxon>Dolichocephalovirinae</taxon>
    </lineage>
</organism>